<keyword evidence="4" id="KW-0813">Transport</keyword>
<protein>
    <submittedName>
        <fullName evidence="10">ATP synthase gamma chain</fullName>
    </submittedName>
</protein>
<dbReference type="PRINTS" id="PR00126">
    <property type="entry name" value="ATPASEGAMMA"/>
</dbReference>
<evidence type="ECO:0000256" key="2">
    <source>
        <dbReference type="ARBA" id="ARBA00004170"/>
    </source>
</evidence>
<evidence type="ECO:0000256" key="3">
    <source>
        <dbReference type="ARBA" id="ARBA00007681"/>
    </source>
</evidence>
<dbReference type="Pfam" id="PF00231">
    <property type="entry name" value="ATP-synt"/>
    <property type="match status" value="1"/>
</dbReference>
<proteinExistence type="inferred from homology"/>
<comment type="similarity">
    <text evidence="3">Belongs to the ATPase gamma chain family.</text>
</comment>
<comment type="subcellular location">
    <subcellularLocation>
        <location evidence="2">Membrane</location>
        <topology evidence="2">Peripheral membrane protein</topology>
    </subcellularLocation>
</comment>
<comment type="caution">
    <text evidence="10">The sequence shown here is derived from an EMBL/GenBank/DDBJ whole genome shotgun (WGS) entry which is preliminary data.</text>
</comment>
<gene>
    <name evidence="10" type="primary">atpG_1</name>
    <name evidence="10" type="ORF">PSO31014_01454</name>
</gene>
<dbReference type="Gene3D" id="1.10.287.80">
    <property type="entry name" value="ATP synthase, gamma subunit, helix hairpin domain"/>
    <property type="match status" value="1"/>
</dbReference>
<evidence type="ECO:0000256" key="4">
    <source>
        <dbReference type="ARBA" id="ARBA00022448"/>
    </source>
</evidence>
<keyword evidence="7" id="KW-0472">Membrane</keyword>
<keyword evidence="9" id="KW-0066">ATP synthesis</keyword>
<keyword evidence="8" id="KW-0139">CF(1)</keyword>
<evidence type="ECO:0000256" key="9">
    <source>
        <dbReference type="ARBA" id="ARBA00023310"/>
    </source>
</evidence>
<dbReference type="InterPro" id="IPR035968">
    <property type="entry name" value="ATP_synth_F1_ATPase_gsu"/>
</dbReference>
<evidence type="ECO:0000256" key="6">
    <source>
        <dbReference type="ARBA" id="ARBA00023065"/>
    </source>
</evidence>
<keyword evidence="5" id="KW-0375">Hydrogen ion transport</keyword>
<sequence>MSTSIGGPSGDIAMTSKLSEIESRAASATQLEAVIGAMRGIAAAREREAQARLAGIRSSAATVGEAIGWVLSAAPSGYAPDPAPAESGTRILIVVCTEQGFVGGFNEHLLARVEWLKGDAPGEIFVVGTRGAMLARERALPCVWSVPMASHADDAMRVAGQIADAVFARFRNRASSALWLVHATPGPALGEQIVTRRLVPFEFARFTSSSRRQPPLFNLPLDQLLTGLTERYVYLELCEGLMQSFASENAARLAAMLAASHHVKDQLAALMRESRIVRQDAITDEVAELAAAGICAQSSPSIQVPP</sequence>
<dbReference type="RefSeq" id="WP_246176473.1">
    <property type="nucleotide sequence ID" value="NZ_CABPSG010000003.1"/>
</dbReference>
<dbReference type="Gene3D" id="3.40.1380.10">
    <property type="match status" value="1"/>
</dbReference>
<dbReference type="InterPro" id="IPR000131">
    <property type="entry name" value="ATP_synth_F1_gsu"/>
</dbReference>
<dbReference type="EMBL" id="CABPSG010000003">
    <property type="protein sequence ID" value="VVD87945.1"/>
    <property type="molecule type" value="Genomic_DNA"/>
</dbReference>
<organism evidence="10 11">
    <name type="scientific">Pandoraea soli</name>
    <dbReference type="NCBI Taxonomy" id="2508293"/>
    <lineage>
        <taxon>Bacteria</taxon>
        <taxon>Pseudomonadati</taxon>
        <taxon>Pseudomonadota</taxon>
        <taxon>Betaproteobacteria</taxon>
        <taxon>Burkholderiales</taxon>
        <taxon>Burkholderiaceae</taxon>
        <taxon>Pandoraea</taxon>
    </lineage>
</organism>
<accession>A0ABY6VW27</accession>
<dbReference type="SUPFAM" id="SSF52943">
    <property type="entry name" value="ATP synthase (F1-ATPase), gamma subunit"/>
    <property type="match status" value="1"/>
</dbReference>
<evidence type="ECO:0000256" key="8">
    <source>
        <dbReference type="ARBA" id="ARBA00023196"/>
    </source>
</evidence>
<evidence type="ECO:0000313" key="11">
    <source>
        <dbReference type="Proteomes" id="UP000405357"/>
    </source>
</evidence>
<evidence type="ECO:0000256" key="5">
    <source>
        <dbReference type="ARBA" id="ARBA00022781"/>
    </source>
</evidence>
<name>A0ABY6VW27_9BURK</name>
<evidence type="ECO:0000256" key="1">
    <source>
        <dbReference type="ARBA" id="ARBA00003456"/>
    </source>
</evidence>
<comment type="function">
    <text evidence="1">Produces ATP from ADP in the presence of a proton gradient across the membrane. The gamma chain is believed to be important in regulating ATPase activity and the flow of protons through the CF(0) complex.</text>
</comment>
<reference evidence="10 11" key="1">
    <citation type="submission" date="2019-08" db="EMBL/GenBank/DDBJ databases">
        <authorList>
            <person name="Peeters C."/>
        </authorList>
    </citation>
    <scope>NUCLEOTIDE SEQUENCE [LARGE SCALE GENOMIC DNA]</scope>
    <source>
        <strain evidence="10 11">LMG 31014</strain>
    </source>
</reference>
<dbReference type="Proteomes" id="UP000405357">
    <property type="component" value="Unassembled WGS sequence"/>
</dbReference>
<keyword evidence="11" id="KW-1185">Reference proteome</keyword>
<evidence type="ECO:0000313" key="10">
    <source>
        <dbReference type="EMBL" id="VVD87945.1"/>
    </source>
</evidence>
<keyword evidence="6" id="KW-0406">Ion transport</keyword>
<evidence type="ECO:0000256" key="7">
    <source>
        <dbReference type="ARBA" id="ARBA00023136"/>
    </source>
</evidence>